<geneLocation type="chloroplast" evidence="13"/>
<dbReference type="AlphaFoldDB" id="A0A1Z1MIK1"/>
<evidence type="ECO:0000256" key="8">
    <source>
        <dbReference type="ARBA" id="ARBA00023125"/>
    </source>
</evidence>
<organism evidence="13">
    <name type="scientific">Polysiphonia scopulorum</name>
    <dbReference type="NCBI Taxonomy" id="257860"/>
    <lineage>
        <taxon>Eukaryota</taxon>
        <taxon>Rhodophyta</taxon>
        <taxon>Florideophyceae</taxon>
        <taxon>Rhodymeniophycidae</taxon>
        <taxon>Ceramiales</taxon>
        <taxon>Rhodomelaceae</taxon>
        <taxon>Polysiphonioideae</taxon>
        <taxon>Polysiphonia</taxon>
    </lineage>
</organism>
<accession>A0A1Z1MIK1</accession>
<evidence type="ECO:0000259" key="12">
    <source>
        <dbReference type="PROSITE" id="PS51199"/>
    </source>
</evidence>
<dbReference type="PANTHER" id="PTHR30153">
    <property type="entry name" value="REPLICATIVE DNA HELICASE DNAB"/>
    <property type="match status" value="1"/>
</dbReference>
<dbReference type="InterPro" id="IPR016136">
    <property type="entry name" value="DNA_helicase_N/primase_C"/>
</dbReference>
<name>A0A1Z1MIK1_9FLOR</name>
<dbReference type="GO" id="GO:0005829">
    <property type="term" value="C:cytosol"/>
    <property type="evidence" value="ECO:0007669"/>
    <property type="project" value="TreeGrafter"/>
</dbReference>
<evidence type="ECO:0000256" key="1">
    <source>
        <dbReference type="ARBA" id="ARBA00008428"/>
    </source>
</evidence>
<keyword evidence="4" id="KW-0547">Nucleotide-binding</keyword>
<evidence type="ECO:0000256" key="10">
    <source>
        <dbReference type="ARBA" id="ARBA00044969"/>
    </source>
</evidence>
<evidence type="ECO:0000256" key="11">
    <source>
        <dbReference type="ARBA" id="ARBA00048954"/>
    </source>
</evidence>
<dbReference type="Pfam" id="PF00772">
    <property type="entry name" value="DnaB"/>
    <property type="match status" value="1"/>
</dbReference>
<dbReference type="EMBL" id="MF101438">
    <property type="protein sequence ID" value="ARW65672.1"/>
    <property type="molecule type" value="Genomic_DNA"/>
</dbReference>
<keyword evidence="2" id="KW-0639">Primosome</keyword>
<reference evidence="13" key="1">
    <citation type="journal article" date="2017" name="J. Phycol.">
        <title>Analysis of chloroplast genomes and a supermatrix inform reclassification of the Rhodomelaceae (Rhodophyta).</title>
        <authorList>
            <person name="Diaz-Tapia P."/>
            <person name="Maggs C.A."/>
            <person name="West J.A."/>
            <person name="Verbruggen H."/>
        </authorList>
    </citation>
    <scope>NUCLEOTIDE SEQUENCE</scope>
    <source>
        <strain evidence="13">PD899</strain>
    </source>
</reference>
<keyword evidence="13" id="KW-0934">Plastid</keyword>
<protein>
    <recommendedName>
        <fullName evidence="10">DNA 5'-3' helicase</fullName>
        <ecNumber evidence="10">5.6.2.3</ecNumber>
    </recommendedName>
</protein>
<evidence type="ECO:0000256" key="5">
    <source>
        <dbReference type="ARBA" id="ARBA00022801"/>
    </source>
</evidence>
<dbReference type="GO" id="GO:0016787">
    <property type="term" value="F:hydrolase activity"/>
    <property type="evidence" value="ECO:0007669"/>
    <property type="project" value="UniProtKB-KW"/>
</dbReference>
<keyword evidence="6 13" id="KW-0347">Helicase</keyword>
<dbReference type="RefSeq" id="YP_009396486.1">
    <property type="nucleotide sequence ID" value="NC_035282.1"/>
</dbReference>
<dbReference type="GeneID" id="33358685"/>
<feature type="domain" description="SF4 helicase" evidence="12">
    <location>
        <begin position="538"/>
        <end position="600"/>
    </location>
</feature>
<keyword evidence="7" id="KW-0067">ATP-binding</keyword>
<evidence type="ECO:0000256" key="4">
    <source>
        <dbReference type="ARBA" id="ARBA00022741"/>
    </source>
</evidence>
<dbReference type="InterPro" id="IPR027417">
    <property type="entry name" value="P-loop_NTPase"/>
</dbReference>
<comment type="similarity">
    <text evidence="1">Belongs to the helicase family. DnaB subfamily.</text>
</comment>
<dbReference type="InterPro" id="IPR003593">
    <property type="entry name" value="AAA+_ATPase"/>
</dbReference>
<evidence type="ECO:0000256" key="6">
    <source>
        <dbReference type="ARBA" id="ARBA00022806"/>
    </source>
</evidence>
<dbReference type="Pfam" id="PF03796">
    <property type="entry name" value="DnaB_C"/>
    <property type="match status" value="1"/>
</dbReference>
<dbReference type="GO" id="GO:0005524">
    <property type="term" value="F:ATP binding"/>
    <property type="evidence" value="ECO:0007669"/>
    <property type="project" value="UniProtKB-KW"/>
</dbReference>
<keyword evidence="8" id="KW-0238">DNA-binding</keyword>
<evidence type="ECO:0000256" key="3">
    <source>
        <dbReference type="ARBA" id="ARBA00022705"/>
    </source>
</evidence>
<dbReference type="Gene3D" id="3.40.50.300">
    <property type="entry name" value="P-loop containing nucleotide triphosphate hydrolases"/>
    <property type="match status" value="2"/>
</dbReference>
<dbReference type="InterPro" id="IPR036185">
    <property type="entry name" value="DNA_heli_DnaB-like_N_sf"/>
</dbReference>
<feature type="domain" description="SF4 helicase" evidence="12">
    <location>
        <begin position="189"/>
        <end position="394"/>
    </location>
</feature>
<evidence type="ECO:0000313" key="13">
    <source>
        <dbReference type="EMBL" id="ARW65672.1"/>
    </source>
</evidence>
<evidence type="ECO:0000256" key="9">
    <source>
        <dbReference type="ARBA" id="ARBA00023235"/>
    </source>
</evidence>
<dbReference type="GO" id="GO:0043139">
    <property type="term" value="F:5'-3' DNA helicase activity"/>
    <property type="evidence" value="ECO:0007669"/>
    <property type="project" value="UniProtKB-EC"/>
</dbReference>
<gene>
    <name evidence="13" type="primary">dnaB</name>
</gene>
<dbReference type="InterPro" id="IPR007694">
    <property type="entry name" value="DNA_helicase_DnaB-like_C"/>
</dbReference>
<dbReference type="Gene3D" id="1.10.860.10">
    <property type="entry name" value="DNAb Helicase, Chain A"/>
    <property type="match status" value="1"/>
</dbReference>
<dbReference type="PROSITE" id="PS51199">
    <property type="entry name" value="SF4_HELICASE"/>
    <property type="match status" value="2"/>
</dbReference>
<dbReference type="InterPro" id="IPR007693">
    <property type="entry name" value="DNA_helicase_DnaB-like_N"/>
</dbReference>
<proteinExistence type="inferred from homology"/>
<evidence type="ECO:0000256" key="7">
    <source>
        <dbReference type="ARBA" id="ARBA00022840"/>
    </source>
</evidence>
<evidence type="ECO:0000256" key="2">
    <source>
        <dbReference type="ARBA" id="ARBA00022515"/>
    </source>
</evidence>
<dbReference type="SUPFAM" id="SSF52540">
    <property type="entry name" value="P-loop containing nucleoside triphosphate hydrolases"/>
    <property type="match status" value="1"/>
</dbReference>
<dbReference type="SUPFAM" id="SSF48024">
    <property type="entry name" value="N-terminal domain of DnaB helicase"/>
    <property type="match status" value="1"/>
</dbReference>
<dbReference type="GO" id="GO:0006269">
    <property type="term" value="P:DNA replication, synthesis of primer"/>
    <property type="evidence" value="ECO:0007669"/>
    <property type="project" value="UniProtKB-KW"/>
</dbReference>
<keyword evidence="13" id="KW-0150">Chloroplast</keyword>
<dbReference type="PANTHER" id="PTHR30153:SF2">
    <property type="entry name" value="REPLICATIVE DNA HELICASE"/>
    <property type="match status" value="1"/>
</dbReference>
<sequence length="600" mass="70502">MNKLYQHQFLPQNYVAEETLIGILLIYPNILNTIKNIIKIEYFFLEKNQLIYLNLMQIIQQEHTNIVEIIYELQYRQLLNKLGGLQKIMKAMKQSQIFICSNKLYNYIEELINILKNNYLKRLIIQFGYNLIKISHLNNISNKYLYTKTLTYINKVENLIINTNNNEIINIKELISKKLLNIKYDTGYNNERKRLITSGLIKLDKIINTLPQSSLIIIAGRPSIGKTSLAINIAYNAFFDQQINLIIFSLEMNSQEIFNKLICIGSKANINNPKVFNEKQWNQISRICNRLLRNNIHISDQSNIDIHSIENTTKNIKKKHQIDLLIIDYLQLIEFSIDKHKNYNRSQELGYITRRLKLLAQSTKSSIIVISQLNRNIETRNEKEPLLSDLKESGCIAVNNNISIFSKNKNEINISNIKIQNKNILSVQVSNRKKKILINNRKYLNILGNINIFQEYIFKYVIKQRIFKLTYSHEYLNYNNWIKANKILRLTTINSTNCIEAYKLYINQINFIKYLKSYDINQNSHFNIICSSIILHNSIEQDADIVMILYKKEDMNKHKELNEKTIIDLKISKNRNGKTGQCTLEFIPKVSIFKDANITI</sequence>
<keyword evidence="9" id="KW-0413">Isomerase</keyword>
<dbReference type="GO" id="GO:0003677">
    <property type="term" value="F:DNA binding"/>
    <property type="evidence" value="ECO:0007669"/>
    <property type="project" value="UniProtKB-KW"/>
</dbReference>
<keyword evidence="5" id="KW-0378">Hydrolase</keyword>
<dbReference type="EC" id="5.6.2.3" evidence="10"/>
<comment type="catalytic activity">
    <reaction evidence="11">
        <text>ATP + H2O = ADP + phosphate + H(+)</text>
        <dbReference type="Rhea" id="RHEA:13065"/>
        <dbReference type="ChEBI" id="CHEBI:15377"/>
        <dbReference type="ChEBI" id="CHEBI:15378"/>
        <dbReference type="ChEBI" id="CHEBI:30616"/>
        <dbReference type="ChEBI" id="CHEBI:43474"/>
        <dbReference type="ChEBI" id="CHEBI:456216"/>
        <dbReference type="EC" id="5.6.2.3"/>
    </reaction>
</comment>
<dbReference type="SMART" id="SM00382">
    <property type="entry name" value="AAA"/>
    <property type="match status" value="1"/>
</dbReference>
<keyword evidence="3" id="KW-0235">DNA replication</keyword>